<keyword evidence="5 6" id="KW-0472">Membrane</keyword>
<dbReference type="PANTHER" id="PTHR33545">
    <property type="entry name" value="UPF0750 MEMBRANE PROTEIN YITT-RELATED"/>
    <property type="match status" value="1"/>
</dbReference>
<dbReference type="InterPro" id="IPR019264">
    <property type="entry name" value="DUF2179"/>
</dbReference>
<keyword evidence="3 6" id="KW-0812">Transmembrane</keyword>
<evidence type="ECO:0000313" key="8">
    <source>
        <dbReference type="EMBL" id="MDN3687132.1"/>
    </source>
</evidence>
<reference evidence="9" key="1">
    <citation type="journal article" date="2019" name="Int. J. Syst. Evol. Microbiol.">
        <title>The Global Catalogue of Microorganisms (GCM) 10K type strain sequencing project: providing services to taxonomists for standard genome sequencing and annotation.</title>
        <authorList>
            <consortium name="The Broad Institute Genomics Platform"/>
            <consortium name="The Broad Institute Genome Sequencing Center for Infectious Disease"/>
            <person name="Wu L."/>
            <person name="Ma J."/>
        </authorList>
    </citation>
    <scope>NUCLEOTIDE SEQUENCE [LARGE SCALE GENOMIC DNA]</scope>
    <source>
        <strain evidence="9">CECT 7706</strain>
    </source>
</reference>
<evidence type="ECO:0000313" key="9">
    <source>
        <dbReference type="Proteomes" id="UP001236663"/>
    </source>
</evidence>
<organism evidence="8 9">
    <name type="scientific">Cyclobacterium jeungdonense</name>
    <dbReference type="NCBI Taxonomy" id="708087"/>
    <lineage>
        <taxon>Bacteria</taxon>
        <taxon>Pseudomonadati</taxon>
        <taxon>Bacteroidota</taxon>
        <taxon>Cytophagia</taxon>
        <taxon>Cytophagales</taxon>
        <taxon>Cyclobacteriaceae</taxon>
        <taxon>Cyclobacterium</taxon>
    </lineage>
</organism>
<dbReference type="Pfam" id="PF02588">
    <property type="entry name" value="YitT_membrane"/>
    <property type="match status" value="1"/>
</dbReference>
<dbReference type="PANTHER" id="PTHR33545:SF3">
    <property type="entry name" value="UPF0750 MEMBRANE PROTEIN YQFU"/>
    <property type="match status" value="1"/>
</dbReference>
<evidence type="ECO:0000256" key="2">
    <source>
        <dbReference type="ARBA" id="ARBA00022475"/>
    </source>
</evidence>
<comment type="caution">
    <text evidence="8">The sequence shown here is derived from an EMBL/GenBank/DDBJ whole genome shotgun (WGS) entry which is preliminary data.</text>
</comment>
<feature type="transmembrane region" description="Helical" evidence="6">
    <location>
        <begin position="157"/>
        <end position="175"/>
    </location>
</feature>
<proteinExistence type="predicted"/>
<gene>
    <name evidence="8" type="ORF">QWZ15_04775</name>
</gene>
<keyword evidence="9" id="KW-1185">Reference proteome</keyword>
<keyword evidence="2" id="KW-1003">Cell membrane</keyword>
<dbReference type="Proteomes" id="UP001236663">
    <property type="component" value="Unassembled WGS sequence"/>
</dbReference>
<feature type="transmembrane region" description="Helical" evidence="6">
    <location>
        <begin position="48"/>
        <end position="72"/>
    </location>
</feature>
<evidence type="ECO:0000256" key="4">
    <source>
        <dbReference type="ARBA" id="ARBA00022989"/>
    </source>
</evidence>
<dbReference type="Pfam" id="PF10035">
    <property type="entry name" value="DUF2179"/>
    <property type="match status" value="1"/>
</dbReference>
<dbReference type="CDD" id="cd16380">
    <property type="entry name" value="YitT_C"/>
    <property type="match status" value="1"/>
</dbReference>
<accession>A0ABT8C4Z4</accession>
<evidence type="ECO:0000259" key="7">
    <source>
        <dbReference type="Pfam" id="PF10035"/>
    </source>
</evidence>
<evidence type="ECO:0000256" key="1">
    <source>
        <dbReference type="ARBA" id="ARBA00004651"/>
    </source>
</evidence>
<comment type="subcellular location">
    <subcellularLocation>
        <location evidence="1">Cell membrane</location>
        <topology evidence="1">Multi-pass membrane protein</topology>
    </subcellularLocation>
</comment>
<dbReference type="RefSeq" id="WP_163384024.1">
    <property type="nucleotide sequence ID" value="NZ_JAUFQS010000004.1"/>
</dbReference>
<evidence type="ECO:0000256" key="6">
    <source>
        <dbReference type="SAM" id="Phobius"/>
    </source>
</evidence>
<dbReference type="Gene3D" id="3.30.70.120">
    <property type="match status" value="1"/>
</dbReference>
<evidence type="ECO:0000256" key="5">
    <source>
        <dbReference type="ARBA" id="ARBA00023136"/>
    </source>
</evidence>
<feature type="transmembrane region" description="Helical" evidence="6">
    <location>
        <begin position="12"/>
        <end position="36"/>
    </location>
</feature>
<feature type="transmembrane region" description="Helical" evidence="6">
    <location>
        <begin position="84"/>
        <end position="102"/>
    </location>
</feature>
<keyword evidence="4 6" id="KW-1133">Transmembrane helix</keyword>
<feature type="domain" description="DUF2179" evidence="7">
    <location>
        <begin position="227"/>
        <end position="285"/>
    </location>
</feature>
<evidence type="ECO:0000256" key="3">
    <source>
        <dbReference type="ARBA" id="ARBA00022692"/>
    </source>
</evidence>
<protein>
    <submittedName>
        <fullName evidence="8">YitT family protein</fullName>
    </submittedName>
</protein>
<dbReference type="InterPro" id="IPR015867">
    <property type="entry name" value="N-reg_PII/ATP_PRibTrfase_C"/>
</dbReference>
<dbReference type="InterPro" id="IPR003740">
    <property type="entry name" value="YitT"/>
</dbReference>
<name>A0ABT8C4Z4_9BACT</name>
<dbReference type="PIRSF" id="PIRSF006483">
    <property type="entry name" value="Membrane_protein_YitT"/>
    <property type="match status" value="1"/>
</dbReference>
<dbReference type="InterPro" id="IPR051461">
    <property type="entry name" value="UPF0750_membrane"/>
</dbReference>
<sequence length="295" mass="32194">MSKTDSIKWKSIFSFRSISFMVLGVFFAVIGLQGFMVPNNFLDGGVTGISILVTGFANIPISILLIVFNIPFLIVGYRKIGKTFSLQALIAILLLAAGMYFIEIPAFTTDKVLIAVFGGFFIGLGIGFVIRGGGVIDGLEVIGYYTQKKSSLTSGEIILALNSLIIIGAAFKFGIETGMYSILVYYTAMKTSDYVVNGFEEYTALTIISANYPKVKELIVEDFGKAVTVYKGERGYLPGTIDDVHDVDIIMTVVTRLEIHRLKEAISEIDPKAFLYVQSIKEVKGGLIKKKSGHG</sequence>
<feature type="transmembrane region" description="Helical" evidence="6">
    <location>
        <begin position="114"/>
        <end position="136"/>
    </location>
</feature>
<dbReference type="EMBL" id="JAUFQS010000004">
    <property type="protein sequence ID" value="MDN3687132.1"/>
    <property type="molecule type" value="Genomic_DNA"/>
</dbReference>